<proteinExistence type="predicted"/>
<evidence type="ECO:0000313" key="4">
    <source>
        <dbReference type="Proteomes" id="UP000659654"/>
    </source>
</evidence>
<evidence type="ECO:0000256" key="1">
    <source>
        <dbReference type="SAM" id="Phobius"/>
    </source>
</evidence>
<dbReference type="Proteomes" id="UP000582659">
    <property type="component" value="Unassembled WGS sequence"/>
</dbReference>
<reference evidence="5" key="1">
    <citation type="submission" date="2016-11" db="UniProtKB">
        <authorList>
            <consortium name="WormBaseParasite"/>
        </authorList>
    </citation>
    <scope>IDENTIFICATION</scope>
</reference>
<reference evidence="2" key="2">
    <citation type="submission" date="2020-09" db="EMBL/GenBank/DDBJ databases">
        <authorList>
            <person name="Kikuchi T."/>
        </authorList>
    </citation>
    <scope>NUCLEOTIDE SEQUENCE</scope>
    <source>
        <strain evidence="2">Ka4C1</strain>
    </source>
</reference>
<accession>A0A1I7S7U2</accession>
<feature type="transmembrane region" description="Helical" evidence="1">
    <location>
        <begin position="212"/>
        <end position="235"/>
    </location>
</feature>
<feature type="transmembrane region" description="Helical" evidence="1">
    <location>
        <begin position="550"/>
        <end position="574"/>
    </location>
</feature>
<dbReference type="InterPro" id="IPR019422">
    <property type="entry name" value="7TM_GPCR_serpentine_rcpt_Srh"/>
</dbReference>
<organism evidence="3 5">
    <name type="scientific">Bursaphelenchus xylophilus</name>
    <name type="common">Pinewood nematode worm</name>
    <name type="synonym">Aphelenchoides xylophilus</name>
    <dbReference type="NCBI Taxonomy" id="6326"/>
    <lineage>
        <taxon>Eukaryota</taxon>
        <taxon>Metazoa</taxon>
        <taxon>Ecdysozoa</taxon>
        <taxon>Nematoda</taxon>
        <taxon>Chromadorea</taxon>
        <taxon>Rhabditida</taxon>
        <taxon>Tylenchina</taxon>
        <taxon>Tylenchomorpha</taxon>
        <taxon>Aphelenchoidea</taxon>
        <taxon>Aphelenchoididae</taxon>
        <taxon>Bursaphelenchus</taxon>
    </lineage>
</organism>
<evidence type="ECO:0000313" key="2">
    <source>
        <dbReference type="EMBL" id="CAD5210793.1"/>
    </source>
</evidence>
<dbReference type="Pfam" id="PF10318">
    <property type="entry name" value="7TM_GPCR_Srh"/>
    <property type="match status" value="2"/>
</dbReference>
<dbReference type="Proteomes" id="UP000095284">
    <property type="component" value="Unplaced"/>
</dbReference>
<dbReference type="PANTHER" id="PTHR45830">
    <property type="entry name" value="SERPENTINE RECEPTOR, CLASS I"/>
    <property type="match status" value="1"/>
</dbReference>
<feature type="transmembrane region" description="Helical" evidence="1">
    <location>
        <begin position="99"/>
        <end position="122"/>
    </location>
</feature>
<feature type="transmembrane region" description="Helical" evidence="1">
    <location>
        <begin position="289"/>
        <end position="311"/>
    </location>
</feature>
<feature type="transmembrane region" description="Helical" evidence="1">
    <location>
        <begin position="62"/>
        <end position="87"/>
    </location>
</feature>
<feature type="transmembrane region" description="Helical" evidence="1">
    <location>
        <begin position="361"/>
        <end position="384"/>
    </location>
</feature>
<sequence length="609" mass="69430">MGVFLNKSELPSDGLLVFYGVCEKVTLTVSTIFVGVTATVVLKGSTKALSTYKYYILHELVWSYIFDVFATFMGIVALFPIPCYYSISTLQYFDLTWQGLYLLLVVVTLMGRIFGTAYQIAYRFFKALPQESLLQLINFTKHGLIFQVVVLAIVFVLITAIITTPVILQIPNQGDQRAYLTNLDSDIAKIFHQHPNTFCFGKGDNLKSQIEIASYFLFLTPFLIFFVILSTYFYIRRGRHIVSSATYRLQIMLFQSLVAQSIGTGIFLIIPAIFYFTPTIYGVRDGPKISVVALICYLLHAPFDCCSTKPLSIYKYYILHELFWAYLFDFMATFLGFVVLFPVPCFYSVSTLADADTTTLSIYALVAVITLFGRIFGTAYQIVYRFLKATPLDSIFWYINFTKHSLLFQVTVLIIVFIVLTAVIVTPVVLEIPDQKEERAYLSSRDPFLAQFFIEHPNAVCFGKGETVEDQLMIATYFIFATPFLVTGANLYTHYYVRRGRNMVSAATYRVQIMLFQSLVAQSIGLIIFLIIPGIFFFTPTVFGFRNGPTVSVISFLFYLLHSPFDCCIILIFIKPYRQYVVVHFKRVVKVSKEKRVSSAPQTIFVEDM</sequence>
<evidence type="ECO:0000313" key="3">
    <source>
        <dbReference type="Proteomes" id="UP000095284"/>
    </source>
</evidence>
<keyword evidence="1" id="KW-1133">Transmembrane helix</keyword>
<feature type="transmembrane region" description="Helical" evidence="1">
    <location>
        <begin position="256"/>
        <end position="277"/>
    </location>
</feature>
<feature type="transmembrane region" description="Helical" evidence="1">
    <location>
        <begin position="472"/>
        <end position="492"/>
    </location>
</feature>
<name>A0A1I7S7U2_BURXY</name>
<dbReference type="PANTHER" id="PTHR45830:SF15">
    <property type="entry name" value="SERPENTINE RECEPTOR, CLASS I"/>
    <property type="match status" value="1"/>
</dbReference>
<dbReference type="WBParaSite" id="BXY_0908500.1">
    <property type="protein sequence ID" value="BXY_0908500.1"/>
    <property type="gene ID" value="BXY_0908500"/>
</dbReference>
<protein>
    <submittedName>
        <fullName evidence="2">(pine wood nematode) hypothetical protein</fullName>
    </submittedName>
</protein>
<keyword evidence="1" id="KW-0472">Membrane</keyword>
<evidence type="ECO:0000313" key="5">
    <source>
        <dbReference type="WBParaSite" id="BXY_0908500.1"/>
    </source>
</evidence>
<dbReference type="Proteomes" id="UP000659654">
    <property type="component" value="Unassembled WGS sequence"/>
</dbReference>
<dbReference type="EMBL" id="CAJFCV020000001">
    <property type="protein sequence ID" value="CAG9087025.1"/>
    <property type="molecule type" value="Genomic_DNA"/>
</dbReference>
<keyword evidence="1" id="KW-0812">Transmembrane</keyword>
<feature type="transmembrane region" description="Helical" evidence="1">
    <location>
        <begin position="143"/>
        <end position="168"/>
    </location>
</feature>
<dbReference type="EMBL" id="CAJFDI010000001">
    <property type="protein sequence ID" value="CAD5210793.1"/>
    <property type="molecule type" value="Genomic_DNA"/>
</dbReference>
<feature type="transmembrane region" description="Helical" evidence="1">
    <location>
        <begin position="323"/>
        <end position="349"/>
    </location>
</feature>
<feature type="transmembrane region" description="Helical" evidence="1">
    <location>
        <begin position="405"/>
        <end position="430"/>
    </location>
</feature>
<keyword evidence="4" id="KW-1185">Reference proteome</keyword>
<feature type="transmembrane region" description="Helical" evidence="1">
    <location>
        <begin position="16"/>
        <end position="42"/>
    </location>
</feature>
<dbReference type="AlphaFoldDB" id="A0A1I7S7U2"/>
<gene>
    <name evidence="2" type="ORF">BXYJ_LOCUS2106</name>
</gene>
<feature type="transmembrane region" description="Helical" evidence="1">
    <location>
        <begin position="513"/>
        <end position="538"/>
    </location>
</feature>